<reference evidence="1 2" key="1">
    <citation type="journal article" date="2016" name="Front. Microbiol.">
        <title>Comparative Genomic Analysis Reveals a Diverse Repertoire of Genes Involved in Prokaryote-Eukaryote Interactions within the Pseudovibrio Genus.</title>
        <authorList>
            <person name="Romano S."/>
            <person name="Fernandez-Guerra A."/>
            <person name="Reen F.J."/>
            <person name="Glockner F.O."/>
            <person name="Crowley S.P."/>
            <person name="O'Sullivan O."/>
            <person name="Cotter P.D."/>
            <person name="Adams C."/>
            <person name="Dobson A.D."/>
            <person name="O'Gara F."/>
        </authorList>
    </citation>
    <scope>NUCLEOTIDE SEQUENCE [LARGE SCALE GENOMIC DNA]</scope>
    <source>
        <strain evidence="1 2">Ad2</strain>
    </source>
</reference>
<dbReference type="EMBL" id="LMCB01000130">
    <property type="protein sequence ID" value="KZL08467.1"/>
    <property type="molecule type" value="Genomic_DNA"/>
</dbReference>
<comment type="caution">
    <text evidence="1">The sequence shown here is derived from an EMBL/GenBank/DDBJ whole genome shotgun (WGS) entry which is preliminary data.</text>
</comment>
<dbReference type="Proteomes" id="UP000076577">
    <property type="component" value="Unassembled WGS sequence"/>
</dbReference>
<keyword evidence="2" id="KW-1185">Reference proteome</keyword>
<proteinExistence type="predicted"/>
<dbReference type="STRING" id="989403.SAMN05421798_101302"/>
<gene>
    <name evidence="1" type="ORF">PsAD2_04136</name>
</gene>
<accession>A0A165TYE7</accession>
<dbReference type="AlphaFoldDB" id="A0A165TYE7"/>
<dbReference type="PATRIC" id="fig|989403.3.peg.4516"/>
<evidence type="ECO:0000313" key="2">
    <source>
        <dbReference type="Proteomes" id="UP000076577"/>
    </source>
</evidence>
<sequence length="111" mass="12637">MIYAKSKICSFFQDSTSETYDCKETVMGINKNKRKHLSIVSDQRIYQVVSRPKTNIFRRPEQFYGILGVFVLFYQTKNERCISPIVHLFAPAGFGIDPAPAALVNTTRLGI</sequence>
<evidence type="ECO:0000313" key="1">
    <source>
        <dbReference type="EMBL" id="KZL08467.1"/>
    </source>
</evidence>
<protein>
    <submittedName>
        <fullName evidence="1">Uncharacterized protein</fullName>
    </submittedName>
</protein>
<organism evidence="1 2">
    <name type="scientific">Pseudovibrio axinellae</name>
    <dbReference type="NCBI Taxonomy" id="989403"/>
    <lineage>
        <taxon>Bacteria</taxon>
        <taxon>Pseudomonadati</taxon>
        <taxon>Pseudomonadota</taxon>
        <taxon>Alphaproteobacteria</taxon>
        <taxon>Hyphomicrobiales</taxon>
        <taxon>Stappiaceae</taxon>
        <taxon>Pseudovibrio</taxon>
    </lineage>
</organism>
<name>A0A165TYE7_9HYPH</name>